<comment type="subcellular location">
    <subcellularLocation>
        <location evidence="1">Membrane</location>
        <topology evidence="1">Single-pass membrane protein</topology>
    </subcellularLocation>
</comment>
<dbReference type="Proteomes" id="UP000039865">
    <property type="component" value="Unassembled WGS sequence"/>
</dbReference>
<dbReference type="GO" id="GO:0051205">
    <property type="term" value="P:protein insertion into membrane"/>
    <property type="evidence" value="ECO:0007669"/>
    <property type="project" value="TreeGrafter"/>
</dbReference>
<evidence type="ECO:0000256" key="3">
    <source>
        <dbReference type="ARBA" id="ARBA00022723"/>
    </source>
</evidence>
<keyword evidence="10" id="KW-1185">Reference proteome</keyword>
<keyword evidence="5" id="KW-0862">Zinc</keyword>
<evidence type="ECO:0000256" key="7">
    <source>
        <dbReference type="ARBA" id="ARBA00023136"/>
    </source>
</evidence>
<keyword evidence="2" id="KW-0812">Transmembrane</keyword>
<dbReference type="AlphaFoldDB" id="A0A078B6Z7"/>
<accession>A0A078B6Z7</accession>
<sequence length="157" mass="18973">MVDWTEYFSTHLSRLFPGNLRLNPIFGETLREDPYYRASSKLKFQCQECQNQWTTAQGTVKFVYHRQRRNNLLFIEVFIYQQKCKRCDSWAWLSTYIDEERRLSKMFFGFIKQLLDRRFRNKERPQRESSAVTNHLTELCAACTEGCCVHIPRRGRR</sequence>
<evidence type="ECO:0000256" key="5">
    <source>
        <dbReference type="ARBA" id="ARBA00022833"/>
    </source>
</evidence>
<dbReference type="PANTHER" id="PTHR14402:SF10">
    <property type="entry name" value="3CXXC-TYPE DOMAIN-CONTAINING PROTEIN"/>
    <property type="match status" value="1"/>
</dbReference>
<dbReference type="OrthoDB" id="8121437at2759"/>
<organism evidence="9 10">
    <name type="scientific">Stylonychia lemnae</name>
    <name type="common">Ciliate</name>
    <dbReference type="NCBI Taxonomy" id="5949"/>
    <lineage>
        <taxon>Eukaryota</taxon>
        <taxon>Sar</taxon>
        <taxon>Alveolata</taxon>
        <taxon>Ciliophora</taxon>
        <taxon>Intramacronucleata</taxon>
        <taxon>Spirotrichea</taxon>
        <taxon>Stichotrichia</taxon>
        <taxon>Sporadotrichida</taxon>
        <taxon>Oxytrichidae</taxon>
        <taxon>Stylonychinae</taxon>
        <taxon>Stylonychia</taxon>
    </lineage>
</organism>
<keyword evidence="6" id="KW-1133">Transmembrane helix</keyword>
<evidence type="ECO:0000256" key="1">
    <source>
        <dbReference type="ARBA" id="ARBA00004167"/>
    </source>
</evidence>
<dbReference type="InParanoid" id="A0A078B6Z7"/>
<dbReference type="EMBL" id="CCKQ01018027">
    <property type="protein sequence ID" value="CDW89966.1"/>
    <property type="molecule type" value="Genomic_DNA"/>
</dbReference>
<dbReference type="GO" id="GO:0016020">
    <property type="term" value="C:membrane"/>
    <property type="evidence" value="ECO:0007669"/>
    <property type="project" value="UniProtKB-SubCell"/>
</dbReference>
<dbReference type="GO" id="GO:0006612">
    <property type="term" value="P:protein targeting to membrane"/>
    <property type="evidence" value="ECO:0007669"/>
    <property type="project" value="TreeGrafter"/>
</dbReference>
<keyword evidence="7" id="KW-0472">Membrane</keyword>
<dbReference type="InterPro" id="IPR026096">
    <property type="entry name" value="R-trans_p"/>
</dbReference>
<proteinExistence type="predicted"/>
<evidence type="ECO:0000259" key="8">
    <source>
        <dbReference type="SMART" id="SM01328"/>
    </source>
</evidence>
<dbReference type="GO" id="GO:0008270">
    <property type="term" value="F:zinc ion binding"/>
    <property type="evidence" value="ECO:0007669"/>
    <property type="project" value="UniProtKB-KW"/>
</dbReference>
<feature type="domain" description="3CxxC-type" evidence="8">
    <location>
        <begin position="37"/>
        <end position="146"/>
    </location>
</feature>
<keyword evidence="3" id="KW-0479">Metal-binding</keyword>
<protein>
    <recommendedName>
        <fullName evidence="8">3CxxC-type domain-containing protein</fullName>
    </recommendedName>
</protein>
<keyword evidence="4" id="KW-0863">Zinc-finger</keyword>
<dbReference type="GO" id="GO:0031849">
    <property type="term" value="F:olfactory receptor binding"/>
    <property type="evidence" value="ECO:0007669"/>
    <property type="project" value="TreeGrafter"/>
</dbReference>
<reference evidence="9 10" key="1">
    <citation type="submission" date="2014-06" db="EMBL/GenBank/DDBJ databases">
        <authorList>
            <person name="Swart Estienne"/>
        </authorList>
    </citation>
    <scope>NUCLEOTIDE SEQUENCE [LARGE SCALE GENOMIC DNA]</scope>
    <source>
        <strain evidence="9 10">130c</strain>
    </source>
</reference>
<dbReference type="Pfam" id="PF13695">
    <property type="entry name" value="Zn_ribbon_3CxxC"/>
    <property type="match status" value="1"/>
</dbReference>
<evidence type="ECO:0000256" key="2">
    <source>
        <dbReference type="ARBA" id="ARBA00022692"/>
    </source>
</evidence>
<dbReference type="SMART" id="SM01328">
    <property type="entry name" value="zf-3CxxC"/>
    <property type="match status" value="1"/>
</dbReference>
<evidence type="ECO:0000313" key="10">
    <source>
        <dbReference type="Proteomes" id="UP000039865"/>
    </source>
</evidence>
<evidence type="ECO:0000256" key="4">
    <source>
        <dbReference type="ARBA" id="ARBA00022771"/>
    </source>
</evidence>
<gene>
    <name evidence="9" type="primary">Contig8849.g9455</name>
    <name evidence="9" type="ORF">STYLEM_19106</name>
</gene>
<name>A0A078B6Z7_STYLE</name>
<evidence type="ECO:0000256" key="6">
    <source>
        <dbReference type="ARBA" id="ARBA00022989"/>
    </source>
</evidence>
<evidence type="ECO:0000313" key="9">
    <source>
        <dbReference type="EMBL" id="CDW89966.1"/>
    </source>
</evidence>
<dbReference type="PANTHER" id="PTHR14402">
    <property type="entry name" value="RECEPTOR TRANSPORTING PROTEIN"/>
    <property type="match status" value="1"/>
</dbReference>
<dbReference type="InterPro" id="IPR027377">
    <property type="entry name" value="ZAR1/RTP1-5-like_Znf-3CxxC"/>
</dbReference>